<evidence type="ECO:0000259" key="1">
    <source>
        <dbReference type="Pfam" id="PF20208"/>
    </source>
</evidence>
<dbReference type="Proteomes" id="UP000076482">
    <property type="component" value="Unassembled WGS sequence"/>
</dbReference>
<dbReference type="Pfam" id="PF20208">
    <property type="entry name" value="ARPP-1"/>
    <property type="match status" value="1"/>
</dbReference>
<dbReference type="EMBL" id="LJKE01000132">
    <property type="protein sequence ID" value="KZD50188.1"/>
    <property type="molecule type" value="Genomic_DNA"/>
</dbReference>
<dbReference type="PATRIC" id="fig|1396.535.peg.5630"/>
<dbReference type="AlphaFoldDB" id="A0A164KFN9"/>
<proteinExistence type="predicted"/>
<accession>A0A164KFN9</accession>
<sequence length="340" mass="38692">MNKLQGLQYGTPQTVGIMTVIPLIGEDVSTPLGSIGDIQFAGTSNYGTMEFNNSSKLPVIIPNSYTVLTKQSAQDHSLPFAVISKPGFNRYTNACCVEQTQPGMIDGEKVKGFNLLPLSIRKEHFKQYIYGQKVNSYGVRSMEFSRLWDVITSFQYKLVGKDEAHLVYFFTKFVDELNRFNAEFEVVENQRGAIIMLQERVVGIEVLPSQKDWQLVWHKLIRDSYGAEIVRLTHLNLVKTFESKQQNTMDLSKCNSVEDIEEVLLGKAKEMVETASSQVNKIFNTKQLKHSHYEILKMEKEPVQGIQYSLSSCDDASFFFEEYHTNNETLYLSVLANSTN</sequence>
<protein>
    <recommendedName>
        <fullName evidence="1">ARG and Rhodanese-Phosphatase-superfamily-associated domain-containing protein</fullName>
    </recommendedName>
</protein>
<gene>
    <name evidence="2" type="ORF">B4088_6385</name>
</gene>
<comment type="caution">
    <text evidence="2">The sequence shown here is derived from an EMBL/GenBank/DDBJ whole genome shotgun (WGS) entry which is preliminary data.</text>
</comment>
<evidence type="ECO:0000313" key="2">
    <source>
        <dbReference type="EMBL" id="KZD50188.1"/>
    </source>
</evidence>
<dbReference type="InterPro" id="IPR046699">
    <property type="entry name" value="ARPP-1"/>
</dbReference>
<evidence type="ECO:0000313" key="3">
    <source>
        <dbReference type="Proteomes" id="UP000076482"/>
    </source>
</evidence>
<dbReference type="RefSeq" id="WP_063263563.1">
    <property type="nucleotide sequence ID" value="NZ_LJKE01000132.1"/>
</dbReference>
<name>A0A164KFN9_BACCE</name>
<reference evidence="2 3" key="1">
    <citation type="submission" date="2015-09" db="EMBL/GenBank/DDBJ databases">
        <title>Bacillus cereus food isolates.</title>
        <authorList>
            <person name="Boekhorst J."/>
        </authorList>
    </citation>
    <scope>NUCLEOTIDE SEQUENCE [LARGE SCALE GENOMIC DNA]</scope>
    <source>
        <strain evidence="2 3">B4088</strain>
    </source>
</reference>
<organism evidence="2 3">
    <name type="scientific">Bacillus cereus</name>
    <dbReference type="NCBI Taxonomy" id="1396"/>
    <lineage>
        <taxon>Bacteria</taxon>
        <taxon>Bacillati</taxon>
        <taxon>Bacillota</taxon>
        <taxon>Bacilli</taxon>
        <taxon>Bacillales</taxon>
        <taxon>Bacillaceae</taxon>
        <taxon>Bacillus</taxon>
        <taxon>Bacillus cereus group</taxon>
    </lineage>
</organism>
<feature type="domain" description="ARG and Rhodanese-Phosphatase-superfamily-associated" evidence="1">
    <location>
        <begin position="7"/>
        <end position="275"/>
    </location>
</feature>